<protein>
    <submittedName>
        <fullName evidence="7">MarR family transcriptional regulator</fullName>
    </submittedName>
</protein>
<reference evidence="7 8" key="1">
    <citation type="submission" date="2015-11" db="EMBL/GenBank/DDBJ databases">
        <title>Draft genome sequence of Paramesorhizobium deserti A-3-E, a strain highly resistant to diverse beta-lactam antibiotics.</title>
        <authorList>
            <person name="Lv R."/>
            <person name="Yang X."/>
            <person name="Fang N."/>
            <person name="Guo J."/>
            <person name="Luo X."/>
            <person name="Peng F."/>
            <person name="Yang R."/>
            <person name="Cui Y."/>
            <person name="Fang C."/>
            <person name="Song Y."/>
        </authorList>
    </citation>
    <scope>NUCLEOTIDE SEQUENCE [LARGE SCALE GENOMIC DNA]</scope>
    <source>
        <strain evidence="7 8">A-3-E</strain>
    </source>
</reference>
<keyword evidence="4" id="KW-0238">DNA-binding</keyword>
<comment type="subcellular location">
    <subcellularLocation>
        <location evidence="1">Cytoplasm</location>
    </subcellularLocation>
</comment>
<dbReference type="InterPro" id="IPR036388">
    <property type="entry name" value="WH-like_DNA-bd_sf"/>
</dbReference>
<keyword evidence="3" id="KW-0805">Transcription regulation</keyword>
<dbReference type="GO" id="GO:0003700">
    <property type="term" value="F:DNA-binding transcription factor activity"/>
    <property type="evidence" value="ECO:0007669"/>
    <property type="project" value="InterPro"/>
</dbReference>
<keyword evidence="2" id="KW-0963">Cytoplasm</keyword>
<dbReference type="GO" id="GO:0005737">
    <property type="term" value="C:cytoplasm"/>
    <property type="evidence" value="ECO:0007669"/>
    <property type="project" value="UniProtKB-SubCell"/>
</dbReference>
<evidence type="ECO:0000259" key="6">
    <source>
        <dbReference type="PROSITE" id="PS50995"/>
    </source>
</evidence>
<gene>
    <name evidence="7" type="ORF">ATN84_20755</name>
</gene>
<dbReference type="SUPFAM" id="SSF46785">
    <property type="entry name" value="Winged helix' DNA-binding domain"/>
    <property type="match status" value="1"/>
</dbReference>
<sequence>MPNAKDDKKPDDVLNLGNFLCFAVYSANHAFNRVYKPLLDRLGLTYPQYLAMVLLWGEDNQTVGGLGEKLFLESSTLTPLLKRLEALGLVKRSRDLADERQVRVQLTDQGRALREKAAEVPQCILEASGLEMGEAKRLLAEITALRNTLDRTGRG</sequence>
<dbReference type="GO" id="GO:0003677">
    <property type="term" value="F:DNA binding"/>
    <property type="evidence" value="ECO:0007669"/>
    <property type="project" value="UniProtKB-KW"/>
</dbReference>
<evidence type="ECO:0000256" key="2">
    <source>
        <dbReference type="ARBA" id="ARBA00022490"/>
    </source>
</evidence>
<dbReference type="InterPro" id="IPR036390">
    <property type="entry name" value="WH_DNA-bd_sf"/>
</dbReference>
<accession>A0A135HPG4</accession>
<dbReference type="RefSeq" id="WP_068884891.1">
    <property type="nucleotide sequence ID" value="NZ_LNTU01000039.1"/>
</dbReference>
<evidence type="ECO:0000256" key="5">
    <source>
        <dbReference type="ARBA" id="ARBA00023163"/>
    </source>
</evidence>
<dbReference type="FunFam" id="1.10.10.10:FF:000163">
    <property type="entry name" value="MarR family transcriptional regulator"/>
    <property type="match status" value="1"/>
</dbReference>
<evidence type="ECO:0000256" key="3">
    <source>
        <dbReference type="ARBA" id="ARBA00023015"/>
    </source>
</evidence>
<dbReference type="InterPro" id="IPR055166">
    <property type="entry name" value="Transc_reg_Sar_Rot_HTH"/>
</dbReference>
<dbReference type="Gene3D" id="1.10.10.10">
    <property type="entry name" value="Winged helix-like DNA-binding domain superfamily/Winged helix DNA-binding domain"/>
    <property type="match status" value="1"/>
</dbReference>
<keyword evidence="8" id="KW-1185">Reference proteome</keyword>
<evidence type="ECO:0000256" key="1">
    <source>
        <dbReference type="ARBA" id="ARBA00004496"/>
    </source>
</evidence>
<dbReference type="InterPro" id="IPR000835">
    <property type="entry name" value="HTH_MarR-typ"/>
</dbReference>
<dbReference type="OrthoDB" id="9806864at2"/>
<proteinExistence type="predicted"/>
<dbReference type="PANTHER" id="PTHR33164:SF5">
    <property type="entry name" value="ORGANIC HYDROPEROXIDE RESISTANCE TRANSCRIPTIONAL REGULATOR"/>
    <property type="match status" value="1"/>
</dbReference>
<evidence type="ECO:0000256" key="4">
    <source>
        <dbReference type="ARBA" id="ARBA00023125"/>
    </source>
</evidence>
<name>A0A135HPG4_9HYPH</name>
<dbReference type="Pfam" id="PF22381">
    <property type="entry name" value="Staph_reg_Sar_Rot"/>
    <property type="match status" value="1"/>
</dbReference>
<dbReference type="Proteomes" id="UP000070107">
    <property type="component" value="Unassembled WGS sequence"/>
</dbReference>
<dbReference type="PANTHER" id="PTHR33164">
    <property type="entry name" value="TRANSCRIPTIONAL REGULATOR, MARR FAMILY"/>
    <property type="match status" value="1"/>
</dbReference>
<dbReference type="AlphaFoldDB" id="A0A135HPG4"/>
<organism evidence="7 8">
    <name type="scientific">Paramesorhizobium deserti</name>
    <dbReference type="NCBI Taxonomy" id="1494590"/>
    <lineage>
        <taxon>Bacteria</taxon>
        <taxon>Pseudomonadati</taxon>
        <taxon>Pseudomonadota</taxon>
        <taxon>Alphaproteobacteria</taxon>
        <taxon>Hyphomicrobiales</taxon>
        <taxon>Phyllobacteriaceae</taxon>
        <taxon>Paramesorhizobium</taxon>
    </lineage>
</organism>
<dbReference type="SMART" id="SM00347">
    <property type="entry name" value="HTH_MARR"/>
    <property type="match status" value="1"/>
</dbReference>
<dbReference type="PRINTS" id="PR00598">
    <property type="entry name" value="HTHMARR"/>
</dbReference>
<dbReference type="STRING" id="1494590.ATN84_20755"/>
<evidence type="ECO:0000313" key="7">
    <source>
        <dbReference type="EMBL" id="KXF75111.1"/>
    </source>
</evidence>
<dbReference type="InterPro" id="IPR039422">
    <property type="entry name" value="MarR/SlyA-like"/>
</dbReference>
<dbReference type="PROSITE" id="PS50995">
    <property type="entry name" value="HTH_MARR_2"/>
    <property type="match status" value="1"/>
</dbReference>
<dbReference type="EMBL" id="LNTU01000039">
    <property type="protein sequence ID" value="KXF75111.1"/>
    <property type="molecule type" value="Genomic_DNA"/>
</dbReference>
<comment type="caution">
    <text evidence="7">The sequence shown here is derived from an EMBL/GenBank/DDBJ whole genome shotgun (WGS) entry which is preliminary data.</text>
</comment>
<dbReference type="GO" id="GO:0006950">
    <property type="term" value="P:response to stress"/>
    <property type="evidence" value="ECO:0007669"/>
    <property type="project" value="TreeGrafter"/>
</dbReference>
<keyword evidence="5" id="KW-0804">Transcription</keyword>
<evidence type="ECO:0000313" key="8">
    <source>
        <dbReference type="Proteomes" id="UP000070107"/>
    </source>
</evidence>
<feature type="domain" description="HTH marR-type" evidence="6">
    <location>
        <begin position="17"/>
        <end position="154"/>
    </location>
</feature>